<evidence type="ECO:0000313" key="2">
    <source>
        <dbReference type="EMBL" id="AGC72761.1"/>
    </source>
</evidence>
<name>L7VZ33_9BACT</name>
<feature type="region of interest" description="Disordered" evidence="1">
    <location>
        <begin position="37"/>
        <end position="101"/>
    </location>
</feature>
<feature type="compositionally biased region" description="Polar residues" evidence="1">
    <location>
        <begin position="86"/>
        <end position="101"/>
    </location>
</feature>
<accession>L7VZ33</accession>
<dbReference type="EMBL" id="JX649911">
    <property type="protein sequence ID" value="AGC72761.1"/>
    <property type="molecule type" value="Genomic_DNA"/>
</dbReference>
<proteinExistence type="predicted"/>
<sequence length="101" mass="10760">MAAVTWQNAVAWAGVATAAAAGVLALAWARVSADADRIAEHHDPPPDLDDPDVIGPPAHPRVRLIPRPDPAVTDLETFRRRHHPAQPTQQDQPTSEGPTAS</sequence>
<evidence type="ECO:0000256" key="1">
    <source>
        <dbReference type="SAM" id="MobiDB-lite"/>
    </source>
</evidence>
<organism evidence="2">
    <name type="scientific">uncultured bacterium A1Q1_fos_2101</name>
    <dbReference type="NCBI Taxonomy" id="1256561"/>
    <lineage>
        <taxon>Bacteria</taxon>
        <taxon>environmental samples</taxon>
    </lineage>
</organism>
<dbReference type="AlphaFoldDB" id="L7VZ33"/>
<protein>
    <submittedName>
        <fullName evidence="2">Uncharacterized protein</fullName>
    </submittedName>
</protein>
<reference evidence="2" key="1">
    <citation type="submission" date="2012-09" db="EMBL/GenBank/DDBJ databases">
        <title>Metagenomic Characterization of a Microbial Community in Wastewater Detects High Levels of Antibiotic Resistance.</title>
        <authorList>
            <person name="Abrams M."/>
            <person name="Caldwell A."/>
            <person name="Vandaei E."/>
            <person name="Lee W."/>
            <person name="Perrott J."/>
            <person name="Khan S.Y."/>
            <person name="Ta J."/>
            <person name="Romero D."/>
            <person name="Nguyen V."/>
            <person name="Pourmand N."/>
            <person name="Ouverney C.C."/>
        </authorList>
    </citation>
    <scope>NUCLEOTIDE SEQUENCE</scope>
</reference>